<name>A0AAV1E564_OLDCO</name>
<keyword evidence="5" id="KW-1185">Reference proteome</keyword>
<keyword evidence="3" id="KW-0812">Transmembrane</keyword>
<proteinExistence type="predicted"/>
<evidence type="ECO:0000313" key="5">
    <source>
        <dbReference type="Proteomes" id="UP001161247"/>
    </source>
</evidence>
<evidence type="ECO:0000256" key="3">
    <source>
        <dbReference type="SAM" id="Phobius"/>
    </source>
</evidence>
<reference evidence="4" key="1">
    <citation type="submission" date="2023-03" db="EMBL/GenBank/DDBJ databases">
        <authorList>
            <person name="Julca I."/>
        </authorList>
    </citation>
    <scope>NUCLEOTIDE SEQUENCE</scope>
</reference>
<dbReference type="EMBL" id="OX459124">
    <property type="protein sequence ID" value="CAI9114487.1"/>
    <property type="molecule type" value="Genomic_DNA"/>
</dbReference>
<evidence type="ECO:0000313" key="4">
    <source>
        <dbReference type="EMBL" id="CAI9114487.1"/>
    </source>
</evidence>
<organism evidence="4 5">
    <name type="scientific">Oldenlandia corymbosa var. corymbosa</name>
    <dbReference type="NCBI Taxonomy" id="529605"/>
    <lineage>
        <taxon>Eukaryota</taxon>
        <taxon>Viridiplantae</taxon>
        <taxon>Streptophyta</taxon>
        <taxon>Embryophyta</taxon>
        <taxon>Tracheophyta</taxon>
        <taxon>Spermatophyta</taxon>
        <taxon>Magnoliopsida</taxon>
        <taxon>eudicotyledons</taxon>
        <taxon>Gunneridae</taxon>
        <taxon>Pentapetalae</taxon>
        <taxon>asterids</taxon>
        <taxon>lamiids</taxon>
        <taxon>Gentianales</taxon>
        <taxon>Rubiaceae</taxon>
        <taxon>Rubioideae</taxon>
        <taxon>Spermacoceae</taxon>
        <taxon>Hedyotis-Oldenlandia complex</taxon>
        <taxon>Oldenlandia</taxon>
    </lineage>
</organism>
<gene>
    <name evidence="4" type="ORF">OLC1_LOCUS21225</name>
</gene>
<dbReference type="InterPro" id="IPR044839">
    <property type="entry name" value="NDR1-like"/>
</dbReference>
<dbReference type="PANTHER" id="PTHR31234">
    <property type="entry name" value="LATE EMBRYOGENESIS ABUNDANT (LEA) HYDROXYPROLINE-RICH GLYCOPROTEIN FAMILY"/>
    <property type="match status" value="1"/>
</dbReference>
<dbReference type="PANTHER" id="PTHR31234:SF8">
    <property type="entry name" value="EXPRESSED PROTEIN"/>
    <property type="match status" value="1"/>
</dbReference>
<evidence type="ECO:0000256" key="1">
    <source>
        <dbReference type="ARBA" id="ARBA00004370"/>
    </source>
</evidence>
<keyword evidence="3" id="KW-1133">Transmembrane helix</keyword>
<accession>A0AAV1E564</accession>
<dbReference type="Proteomes" id="UP001161247">
    <property type="component" value="Chromosome 7"/>
</dbReference>
<evidence type="ECO:0000256" key="2">
    <source>
        <dbReference type="ARBA" id="ARBA00023136"/>
    </source>
</evidence>
<protein>
    <submittedName>
        <fullName evidence="4">OLC1v1015220C1</fullName>
    </submittedName>
</protein>
<comment type="subcellular location">
    <subcellularLocation>
        <location evidence="1">Membrane</location>
    </subcellularLocation>
</comment>
<feature type="transmembrane region" description="Helical" evidence="3">
    <location>
        <begin position="21"/>
        <end position="46"/>
    </location>
</feature>
<sequence>MDTTLPITGSKYPSSLIKRSCLFFLSFILLIILFLGLISFIIFVIVKPKKPLFTIQKTDIESYKLDVMLDHQSNNNNNQIFLSSLVSFTLNASNPNKFGISYTSSRLHVLEGQNGTVIGMIKIPRFHQPPHSKNTSLPTQVILQCLNVNEIMAPTPTTLADDKKKEDVSQVMRILGDIGVRIRVFRINLPKLRIAVDCGIRMDRKQLSVGSKMRRLKATKEVSWSKYASLPQVSKLFSKKCSFALYL</sequence>
<dbReference type="GO" id="GO:0098542">
    <property type="term" value="P:defense response to other organism"/>
    <property type="evidence" value="ECO:0007669"/>
    <property type="project" value="InterPro"/>
</dbReference>
<dbReference type="GO" id="GO:0005886">
    <property type="term" value="C:plasma membrane"/>
    <property type="evidence" value="ECO:0007669"/>
    <property type="project" value="TreeGrafter"/>
</dbReference>
<keyword evidence="2 3" id="KW-0472">Membrane</keyword>
<dbReference type="AlphaFoldDB" id="A0AAV1E564"/>